<dbReference type="EMBL" id="JAVREL010000002">
    <property type="protein sequence ID" value="MDT0341780.1"/>
    <property type="molecule type" value="Genomic_DNA"/>
</dbReference>
<evidence type="ECO:0000256" key="3">
    <source>
        <dbReference type="SAM" id="MobiDB-lite"/>
    </source>
</evidence>
<dbReference type="Proteomes" id="UP001183246">
    <property type="component" value="Unassembled WGS sequence"/>
</dbReference>
<feature type="compositionally biased region" description="Basic and acidic residues" evidence="3">
    <location>
        <begin position="263"/>
        <end position="283"/>
    </location>
</feature>
<keyword evidence="4" id="KW-0732">Signal</keyword>
<dbReference type="RefSeq" id="WP_311702928.1">
    <property type="nucleotide sequence ID" value="NZ_JAVREL010000002.1"/>
</dbReference>
<dbReference type="NCBIfam" id="TIGR00666">
    <property type="entry name" value="PBP4"/>
    <property type="match status" value="1"/>
</dbReference>
<proteinExistence type="inferred from homology"/>
<dbReference type="GO" id="GO:0009002">
    <property type="term" value="F:serine-type D-Ala-D-Ala carboxypeptidase activity"/>
    <property type="evidence" value="ECO:0007669"/>
    <property type="project" value="UniProtKB-EC"/>
</dbReference>
<evidence type="ECO:0000256" key="4">
    <source>
        <dbReference type="SAM" id="SignalP"/>
    </source>
</evidence>
<protein>
    <submittedName>
        <fullName evidence="5">D-alanyl-D-alanine carboxypeptidase/D-alanyl-D-alanine-endopeptidase</fullName>
        <ecNumber evidence="5">3.4.16.4</ecNumber>
    </submittedName>
</protein>
<keyword evidence="2 5" id="KW-0378">Hydrolase</keyword>
<accession>A0ABU2MJJ9</accession>
<dbReference type="PANTHER" id="PTHR30023:SF0">
    <property type="entry name" value="PENICILLIN-SENSITIVE CARBOXYPEPTIDASE A"/>
    <property type="match status" value="1"/>
</dbReference>
<name>A0ABU2MJJ9_9ACTN</name>
<evidence type="ECO:0000313" key="5">
    <source>
        <dbReference type="EMBL" id="MDT0341780.1"/>
    </source>
</evidence>
<dbReference type="InterPro" id="IPR000667">
    <property type="entry name" value="Peptidase_S13"/>
</dbReference>
<keyword evidence="5" id="KW-0645">Protease</keyword>
<keyword evidence="5" id="KW-0121">Carboxypeptidase</keyword>
<feature type="compositionally biased region" description="Basic and acidic residues" evidence="3">
    <location>
        <begin position="39"/>
        <end position="59"/>
    </location>
</feature>
<comment type="similarity">
    <text evidence="1">Belongs to the peptidase S13 family.</text>
</comment>
<organism evidence="5 6">
    <name type="scientific">Streptomyces litchfieldiae</name>
    <dbReference type="NCBI Taxonomy" id="3075543"/>
    <lineage>
        <taxon>Bacteria</taxon>
        <taxon>Bacillati</taxon>
        <taxon>Actinomycetota</taxon>
        <taxon>Actinomycetes</taxon>
        <taxon>Kitasatosporales</taxon>
        <taxon>Streptomycetaceae</taxon>
        <taxon>Streptomyces</taxon>
    </lineage>
</organism>
<dbReference type="Pfam" id="PF02113">
    <property type="entry name" value="Peptidase_S13"/>
    <property type="match status" value="2"/>
</dbReference>
<feature type="region of interest" description="Disordered" evidence="3">
    <location>
        <begin position="263"/>
        <end position="287"/>
    </location>
</feature>
<feature type="chain" id="PRO_5047494180" evidence="4">
    <location>
        <begin position="24"/>
        <end position="466"/>
    </location>
</feature>
<keyword evidence="6" id="KW-1185">Reference proteome</keyword>
<dbReference type="EC" id="3.4.16.4" evidence="5"/>
<dbReference type="InterPro" id="IPR012338">
    <property type="entry name" value="Beta-lactam/transpept-like"/>
</dbReference>
<feature type="region of interest" description="Disordered" evidence="3">
    <location>
        <begin position="34"/>
        <end position="68"/>
    </location>
</feature>
<feature type="signal peptide" evidence="4">
    <location>
        <begin position="1"/>
        <end position="23"/>
    </location>
</feature>
<dbReference type="PRINTS" id="PR00922">
    <property type="entry name" value="DADACBPTASE3"/>
</dbReference>
<comment type="caution">
    <text evidence="5">The sequence shown here is derived from an EMBL/GenBank/DDBJ whole genome shotgun (WGS) entry which is preliminary data.</text>
</comment>
<evidence type="ECO:0000256" key="2">
    <source>
        <dbReference type="ARBA" id="ARBA00022801"/>
    </source>
</evidence>
<gene>
    <name evidence="5" type="primary">dacB</name>
    <name evidence="5" type="ORF">RM590_03860</name>
</gene>
<dbReference type="PANTHER" id="PTHR30023">
    <property type="entry name" value="D-ALANYL-D-ALANINE CARBOXYPEPTIDASE"/>
    <property type="match status" value="1"/>
</dbReference>
<evidence type="ECO:0000313" key="6">
    <source>
        <dbReference type="Proteomes" id="UP001183246"/>
    </source>
</evidence>
<sequence length="466" mass="47428">MLRQHRAAWRLAAGAAVTGLAVAAGAVALTGPWEGGQRAAERKRATAADADRDQSDTERIAGTVPAAEPVLAPLDGSGAELSAAAVERALESLLDNRALGGQATGSVVDLTTGTSLYSHEAGAGRTPASTVKIVTAVAALNALGPDHRLTTQAVWDADDERVVLVGGGDTTLTDANLRALARRAAEALSEQGVATARVGYDISRYPDEQVHPIGAGNDNIATITPLQLNAGRLDDSHHGPAARSADPAADAARAFADHLADAGIDVKGDPAERTAPDDAERLASHRSAPLSSLVERMLTHSDNDLAEALARATAIATGHQADVRGVQRAVTAQLDELGLPLDRVRIADASGLDRDGRVTAALLTQALTAAADPERPALRPALTGLPVAGFTGTLAGRYDESAGAGAGVVRAKTGTLTGVNTLAGTAVTPDGRVLAFAFLASDTTNAEEAQTALDDAATALATCDCR</sequence>
<dbReference type="Gene3D" id="3.40.710.10">
    <property type="entry name" value="DD-peptidase/beta-lactamase superfamily"/>
    <property type="match status" value="2"/>
</dbReference>
<dbReference type="SUPFAM" id="SSF56601">
    <property type="entry name" value="beta-lactamase/transpeptidase-like"/>
    <property type="match status" value="1"/>
</dbReference>
<reference evidence="6" key="1">
    <citation type="submission" date="2023-07" db="EMBL/GenBank/DDBJ databases">
        <title>30 novel species of actinomycetes from the DSMZ collection.</title>
        <authorList>
            <person name="Nouioui I."/>
        </authorList>
    </citation>
    <scope>NUCLEOTIDE SEQUENCE [LARGE SCALE GENOMIC DNA]</scope>
    <source>
        <strain evidence="6">DSM 44938</strain>
    </source>
</reference>
<evidence type="ECO:0000256" key="1">
    <source>
        <dbReference type="ARBA" id="ARBA00006096"/>
    </source>
</evidence>